<dbReference type="GO" id="GO:0010468">
    <property type="term" value="P:regulation of gene expression"/>
    <property type="evidence" value="ECO:0007669"/>
    <property type="project" value="TreeGrafter"/>
</dbReference>
<dbReference type="Gene3D" id="2.60.120.650">
    <property type="entry name" value="Cupin"/>
    <property type="match status" value="1"/>
</dbReference>
<feature type="domain" description="JmjN" evidence="6">
    <location>
        <begin position="77"/>
        <end position="118"/>
    </location>
</feature>
<dbReference type="Proteomes" id="UP000594263">
    <property type="component" value="Unplaced"/>
</dbReference>
<organism evidence="8 9">
    <name type="scientific">Kalanchoe fedtschenkoi</name>
    <name type="common">Lavender scallops</name>
    <name type="synonym">South American air plant</name>
    <dbReference type="NCBI Taxonomy" id="63787"/>
    <lineage>
        <taxon>Eukaryota</taxon>
        <taxon>Viridiplantae</taxon>
        <taxon>Streptophyta</taxon>
        <taxon>Embryophyta</taxon>
        <taxon>Tracheophyta</taxon>
        <taxon>Spermatophyta</taxon>
        <taxon>Magnoliopsida</taxon>
        <taxon>eudicotyledons</taxon>
        <taxon>Gunneridae</taxon>
        <taxon>Pentapetalae</taxon>
        <taxon>Saxifragales</taxon>
        <taxon>Crassulaceae</taxon>
        <taxon>Kalanchoe</taxon>
    </lineage>
</organism>
<evidence type="ECO:0000256" key="3">
    <source>
        <dbReference type="ARBA" id="ARBA00023004"/>
    </source>
</evidence>
<dbReference type="InterPro" id="IPR004198">
    <property type="entry name" value="Znf_C5HC2"/>
</dbReference>
<dbReference type="Pfam" id="PF02373">
    <property type="entry name" value="JmjC"/>
    <property type="match status" value="1"/>
</dbReference>
<dbReference type="SMART" id="SM00558">
    <property type="entry name" value="JmjC"/>
    <property type="match status" value="1"/>
</dbReference>
<dbReference type="PROSITE" id="PS51542">
    <property type="entry name" value="FYRN"/>
    <property type="match status" value="1"/>
</dbReference>
<evidence type="ECO:0000256" key="2">
    <source>
        <dbReference type="ARBA" id="ARBA00023002"/>
    </source>
</evidence>
<dbReference type="PROSITE" id="PS51184">
    <property type="entry name" value="JMJC"/>
    <property type="match status" value="1"/>
</dbReference>
<dbReference type="PROSITE" id="PS51183">
    <property type="entry name" value="JMJN"/>
    <property type="match status" value="1"/>
</dbReference>
<evidence type="ECO:0000259" key="7">
    <source>
        <dbReference type="PROSITE" id="PS51184"/>
    </source>
</evidence>
<keyword evidence="9" id="KW-1185">Reference proteome</keyword>
<keyword evidence="4" id="KW-0539">Nucleus</keyword>
<dbReference type="AlphaFoldDB" id="A0A7N0V7R1"/>
<evidence type="ECO:0000256" key="5">
    <source>
        <dbReference type="SAM" id="MobiDB-lite"/>
    </source>
</evidence>
<dbReference type="SUPFAM" id="SSF51197">
    <property type="entry name" value="Clavaminate synthase-like"/>
    <property type="match status" value="1"/>
</dbReference>
<dbReference type="EnsemblPlants" id="Kaladp0213s0008.2.v1.1">
    <property type="protein sequence ID" value="Kaladp0213s0008.2.v1.1"/>
    <property type="gene ID" value="Kaladp0213s0008.v1.1"/>
</dbReference>
<dbReference type="InterPro" id="IPR003349">
    <property type="entry name" value="JmjN"/>
</dbReference>
<dbReference type="Gene3D" id="3.30.160.360">
    <property type="match status" value="1"/>
</dbReference>
<keyword evidence="2" id="KW-0560">Oxidoreductase</keyword>
<dbReference type="SMART" id="SM00545">
    <property type="entry name" value="JmjN"/>
    <property type="match status" value="1"/>
</dbReference>
<proteinExistence type="predicted"/>
<dbReference type="Pfam" id="PF02928">
    <property type="entry name" value="zf-C5HC2"/>
    <property type="match status" value="1"/>
</dbReference>
<dbReference type="InterPro" id="IPR003347">
    <property type="entry name" value="JmjC_dom"/>
</dbReference>
<evidence type="ECO:0000259" key="6">
    <source>
        <dbReference type="PROSITE" id="PS51183"/>
    </source>
</evidence>
<dbReference type="Pfam" id="PF05964">
    <property type="entry name" value="FYRN"/>
    <property type="match status" value="1"/>
</dbReference>
<feature type="compositionally biased region" description="Basic residues" evidence="5">
    <location>
        <begin position="148"/>
        <end position="163"/>
    </location>
</feature>
<dbReference type="Pfam" id="PF02375">
    <property type="entry name" value="JmjN"/>
    <property type="match status" value="1"/>
</dbReference>
<dbReference type="InterPro" id="IPR003889">
    <property type="entry name" value="FYrich_C"/>
</dbReference>
<evidence type="ECO:0000313" key="8">
    <source>
        <dbReference type="EnsemblPlants" id="Kaladp0213s0008.1.v1.1"/>
    </source>
</evidence>
<dbReference type="OMA" id="VVHGKLW"/>
<accession>A0A7N0V7R1</accession>
<dbReference type="EnsemblPlants" id="Kaladp0213s0008.1.v1.1">
    <property type="protein sequence ID" value="Kaladp0213s0008.1.v1.1"/>
    <property type="gene ID" value="Kaladp0213s0008.v1.1"/>
</dbReference>
<evidence type="ECO:0000256" key="1">
    <source>
        <dbReference type="ARBA" id="ARBA00004123"/>
    </source>
</evidence>
<dbReference type="GO" id="GO:0048731">
    <property type="term" value="P:system development"/>
    <property type="evidence" value="ECO:0007669"/>
    <property type="project" value="UniProtKB-ARBA"/>
</dbReference>
<dbReference type="SMART" id="SM00542">
    <property type="entry name" value="FYRC"/>
    <property type="match status" value="1"/>
</dbReference>
<comment type="subcellular location">
    <subcellularLocation>
        <location evidence="1">Nucleus</location>
    </subcellularLocation>
</comment>
<dbReference type="InterPro" id="IPR003888">
    <property type="entry name" value="FYrich_N"/>
</dbReference>
<dbReference type="GO" id="GO:0000785">
    <property type="term" value="C:chromatin"/>
    <property type="evidence" value="ECO:0007669"/>
    <property type="project" value="TreeGrafter"/>
</dbReference>
<feature type="region of interest" description="Disordered" evidence="5">
    <location>
        <begin position="142"/>
        <end position="173"/>
    </location>
</feature>
<reference evidence="8" key="1">
    <citation type="submission" date="2021-01" db="UniProtKB">
        <authorList>
            <consortium name="EnsemblPlants"/>
        </authorList>
    </citation>
    <scope>IDENTIFICATION</scope>
</reference>
<sequence length="949" mass="107450">MSTLCKQEALKRSSRPRNWIDYKMLDSTSCRGYSSSQNTNKIPKQENKSGGSKSPRHREVSARWSPAESCKPDIADAPVFYPTAEEFHDTLGYLTKVAAIAGPYGICRIVAPLSWIPPCPLKEKSVWEQAKFTTRIQQVDLLQNREPMKKKNKGRKRKRKRNSRMGTSKKFASLDSSEDITSADDKFGFQTGSDFTFEEFQKHADEFKRVYFEIKHDKMDLDAINETHVWEPSVEEIEGEYWRIIEQPTDEIEVYYGADLETGVFSSGFPKASTVLSEEDIDKYVTSGWNLNNFPRLAGSVLGFEGSDISGVLVPWLYVGMCFSSFCWHVEDHHLYSLNYLHWGDPKIWYGVPGSHASALESAMKKHLPDLFEEQPDLLHELVTQLSPSVLKAEGVPVYRVVQKPGEFVLTFPRAYHAGFNCGFNCAEAVNVAPVDWLSYGQSAVELYSEQRRKTSLSHDKLLFESAHEAVRSLWEIFILQKENSNNLSWKGVCGEYGILTKAVKTRIQMEEERFEGLPIGLKSQKMEGDFDLKNDRECFQCFYDLHLSASSCKCSPEKFACLKHANIICRCDVGDKLVHVRYTIDELQKLVQALEGDLDALKLWASKDQKLVAHTNDDEKCGFQAVENADLDLHKSKCRKQEDVSLCFSGVDHSSGSNDHGHLNDEAQAVCCDNEKQVRRHGKNHDTLLVGEQSGVDLNVDISNDKVISIVSGNYIPMRPQEQSNCLEDQMQDETAFLNCQHAACREYLSSSMNCADKNSVCLFESLVKPVADHFMVQKADFCVEVLTIGHPMFGKLWCNKNAIFPKGFRSRVQFPSLLNPNVTCYYVSEIIDAGLLGPLFKVTMEDHPDLKFTDVSPQKCWEMVLEKLHQKVDEQKGQGLLSVQPAEVIDGLQMFGFCFSPIMEAIEALDPNQLFVEYWNNRRSNKLVQKTSGSSGLLEDKGAKIFV</sequence>
<keyword evidence="3" id="KW-0408">Iron</keyword>
<feature type="domain" description="JmjC" evidence="7">
    <location>
        <begin position="283"/>
        <end position="449"/>
    </location>
</feature>
<dbReference type="PANTHER" id="PTHR10694:SF105">
    <property type="entry name" value="LYSINE-SPECIFIC DEMETHYLASE JMJ14"/>
    <property type="match status" value="1"/>
</dbReference>
<evidence type="ECO:0000256" key="4">
    <source>
        <dbReference type="ARBA" id="ARBA00023242"/>
    </source>
</evidence>
<feature type="compositionally biased region" description="Polar residues" evidence="5">
    <location>
        <begin position="31"/>
        <end position="52"/>
    </location>
</feature>
<dbReference type="GO" id="GO:0005634">
    <property type="term" value="C:nucleus"/>
    <property type="evidence" value="ECO:0007669"/>
    <property type="project" value="UniProtKB-SubCell"/>
</dbReference>
<evidence type="ECO:0000313" key="9">
    <source>
        <dbReference type="Proteomes" id="UP000594263"/>
    </source>
</evidence>
<dbReference type="GO" id="GO:0034647">
    <property type="term" value="F:histone H3K4me/H3K4me2/H3K4me3 demethylase activity"/>
    <property type="evidence" value="ECO:0007669"/>
    <property type="project" value="TreeGrafter"/>
</dbReference>
<dbReference type="PANTHER" id="PTHR10694">
    <property type="entry name" value="LYSINE-SPECIFIC DEMETHYLASE"/>
    <property type="match status" value="1"/>
</dbReference>
<dbReference type="Gramene" id="Kaladp0213s0008.1.v1.1">
    <property type="protein sequence ID" value="Kaladp0213s0008.1.v1.1"/>
    <property type="gene ID" value="Kaladp0213s0008.v1.1"/>
</dbReference>
<dbReference type="PROSITE" id="PS51543">
    <property type="entry name" value="FYRC"/>
    <property type="match status" value="1"/>
</dbReference>
<protein>
    <submittedName>
        <fullName evidence="8">Uncharacterized protein</fullName>
    </submittedName>
</protein>
<dbReference type="Gramene" id="Kaladp0213s0008.2.v1.1">
    <property type="protein sequence ID" value="Kaladp0213s0008.2.v1.1"/>
    <property type="gene ID" value="Kaladp0213s0008.v1.1"/>
</dbReference>
<dbReference type="SMART" id="SM00541">
    <property type="entry name" value="FYRN"/>
    <property type="match status" value="1"/>
</dbReference>
<feature type="region of interest" description="Disordered" evidence="5">
    <location>
        <begin position="31"/>
        <end position="67"/>
    </location>
</feature>
<dbReference type="Pfam" id="PF05965">
    <property type="entry name" value="FYRC"/>
    <property type="match status" value="1"/>
</dbReference>
<name>A0A7N0V7R1_KALFE</name>